<evidence type="ECO:0000313" key="2">
    <source>
        <dbReference type="Proteomes" id="UP000233742"/>
    </source>
</evidence>
<proteinExistence type="predicted"/>
<dbReference type="Proteomes" id="UP000233742">
    <property type="component" value="Chromosome"/>
</dbReference>
<organism evidence="1 2">
    <name type="scientific">Paracoccus tegillarcae</name>
    <dbReference type="NCBI Taxonomy" id="1529068"/>
    <lineage>
        <taxon>Bacteria</taxon>
        <taxon>Pseudomonadati</taxon>
        <taxon>Pseudomonadota</taxon>
        <taxon>Alphaproteobacteria</taxon>
        <taxon>Rhodobacterales</taxon>
        <taxon>Paracoccaceae</taxon>
        <taxon>Paracoccus</taxon>
    </lineage>
</organism>
<gene>
    <name evidence="1" type="ORF">CUV01_16405</name>
</gene>
<dbReference type="AlphaFoldDB" id="A0A2K9EIE5"/>
<keyword evidence="2" id="KW-1185">Reference proteome</keyword>
<dbReference type="EMBL" id="CP025408">
    <property type="protein sequence ID" value="AUH34753.1"/>
    <property type="molecule type" value="Genomic_DNA"/>
</dbReference>
<accession>A0A2K9EIE5</accession>
<evidence type="ECO:0000313" key="1">
    <source>
        <dbReference type="EMBL" id="AUH34753.1"/>
    </source>
</evidence>
<dbReference type="KEGG" id="paro:CUV01_16405"/>
<name>A0A2K9EIE5_9RHOB</name>
<protein>
    <submittedName>
        <fullName evidence="1">Uncharacterized protein</fullName>
    </submittedName>
</protein>
<reference evidence="1 2" key="1">
    <citation type="submission" date="2017-12" db="EMBL/GenBank/DDBJ databases">
        <authorList>
            <person name="Hurst M.R.H."/>
        </authorList>
    </citation>
    <scope>NUCLEOTIDE SEQUENCE [LARGE SCALE GENOMIC DNA]</scope>
    <source>
        <strain evidence="1 2">BM15</strain>
    </source>
</reference>
<sequence length="64" mass="6480">MRALPIFAAGGLLLCLRVDIFPLADNFSEGAGSVVALASLPGAHLINQAFGKFEPTAVAAVPAT</sequence>